<feature type="compositionally biased region" description="Basic residues" evidence="1">
    <location>
        <begin position="347"/>
        <end position="370"/>
    </location>
</feature>
<dbReference type="InterPro" id="IPR006194">
    <property type="entry name" value="Gly-tRNA-synth_heterodimer"/>
</dbReference>
<protein>
    <submittedName>
        <fullName evidence="3">Glycine--tRNA ligase</fullName>
    </submittedName>
</protein>
<dbReference type="GO" id="GO:0004820">
    <property type="term" value="F:glycine-tRNA ligase activity"/>
    <property type="evidence" value="ECO:0007669"/>
    <property type="project" value="InterPro"/>
</dbReference>
<dbReference type="STRING" id="131310.A0A0N4Z3T2"/>
<feature type="region of interest" description="Disordered" evidence="1">
    <location>
        <begin position="1"/>
        <end position="26"/>
    </location>
</feature>
<dbReference type="AlphaFoldDB" id="A0A0N4Z3T2"/>
<dbReference type="GO" id="GO:0006426">
    <property type="term" value="P:glycyl-tRNA aminoacylation"/>
    <property type="evidence" value="ECO:0007669"/>
    <property type="project" value="InterPro"/>
</dbReference>
<dbReference type="Proteomes" id="UP000038045">
    <property type="component" value="Unplaced"/>
</dbReference>
<evidence type="ECO:0000256" key="1">
    <source>
        <dbReference type="SAM" id="MobiDB-lite"/>
    </source>
</evidence>
<sequence>MMSGVGAAAHALPRPADRQNLQPRRLGQADQAVEVFGRAAVGGGRALDVMTIGDQPAGRLGRAGDQRLKVVVGQAAGLQADGLKVGPVGASGVDPVAHAAHVAEGPGEGGHDVAVQPLAHPFGVARQLVRQFGGAQAQGADVVEGVAADLVPGLMRGLQVFDLELGLADVRAAAQAARDVIGRPDPVFSQDRPRLGPGAGWEIIEAEAENAAGRRDRHRPDAQVARRPAAHLINPLLHHGRLLAHRRLQKGEGLRRLALLAKRGGPMVRASRNRTEMSTVAAAEPLSFQDLILTLHHYWSDQGCAIMQPYDIEVGAGTLHPATVLRALGHPEAEPRQPAGAVSQQPARHRHRPQPARHPLRRGRLGEPHRRRLGAGLGGLVRRHGGDAVHLFPGRRRHRGRRRLGRADLRAGASGHVCSGRRQRL</sequence>
<dbReference type="InterPro" id="IPR002310">
    <property type="entry name" value="Gly-tRNA_ligase_asu"/>
</dbReference>
<dbReference type="GO" id="GO:0005524">
    <property type="term" value="F:ATP binding"/>
    <property type="evidence" value="ECO:0007669"/>
    <property type="project" value="InterPro"/>
</dbReference>
<dbReference type="Gene3D" id="3.30.930.10">
    <property type="entry name" value="Bira Bifunctional Protein, Domain 2"/>
    <property type="match status" value="1"/>
</dbReference>
<feature type="region of interest" description="Disordered" evidence="1">
    <location>
        <begin position="397"/>
        <end position="425"/>
    </location>
</feature>
<dbReference type="WBParaSite" id="PTRK_0000157500.1">
    <property type="protein sequence ID" value="PTRK_0000157500.1"/>
    <property type="gene ID" value="PTRK_0000157500"/>
</dbReference>
<feature type="region of interest" description="Disordered" evidence="1">
    <location>
        <begin position="333"/>
        <end position="370"/>
    </location>
</feature>
<keyword evidence="2" id="KW-1185">Reference proteome</keyword>
<accession>A0A0N4Z3T2</accession>
<organism evidence="2 3">
    <name type="scientific">Parastrongyloides trichosuri</name>
    <name type="common">Possum-specific nematode worm</name>
    <dbReference type="NCBI Taxonomy" id="131310"/>
    <lineage>
        <taxon>Eukaryota</taxon>
        <taxon>Metazoa</taxon>
        <taxon>Ecdysozoa</taxon>
        <taxon>Nematoda</taxon>
        <taxon>Chromadorea</taxon>
        <taxon>Rhabditida</taxon>
        <taxon>Tylenchina</taxon>
        <taxon>Panagrolaimomorpha</taxon>
        <taxon>Strongyloidoidea</taxon>
        <taxon>Strongyloididae</taxon>
        <taxon>Parastrongyloides</taxon>
    </lineage>
</organism>
<dbReference type="SUPFAM" id="SSF55681">
    <property type="entry name" value="Class II aaRS and biotin synthetases"/>
    <property type="match status" value="1"/>
</dbReference>
<dbReference type="GO" id="GO:0005737">
    <property type="term" value="C:cytoplasm"/>
    <property type="evidence" value="ECO:0007669"/>
    <property type="project" value="InterPro"/>
</dbReference>
<dbReference type="InterPro" id="IPR045864">
    <property type="entry name" value="aa-tRNA-synth_II/BPL/LPL"/>
</dbReference>
<proteinExistence type="predicted"/>
<dbReference type="Pfam" id="PF02091">
    <property type="entry name" value="tRNA-synt_2e"/>
    <property type="match status" value="1"/>
</dbReference>
<evidence type="ECO:0000313" key="2">
    <source>
        <dbReference type="Proteomes" id="UP000038045"/>
    </source>
</evidence>
<reference evidence="3" key="1">
    <citation type="submission" date="2017-02" db="UniProtKB">
        <authorList>
            <consortium name="WormBaseParasite"/>
        </authorList>
    </citation>
    <scope>IDENTIFICATION</scope>
</reference>
<evidence type="ECO:0000313" key="3">
    <source>
        <dbReference type="WBParaSite" id="PTRK_0000157500.1"/>
    </source>
</evidence>
<dbReference type="PROSITE" id="PS50861">
    <property type="entry name" value="AA_TRNA_LIGASE_II_GLYAB"/>
    <property type="match status" value="1"/>
</dbReference>
<name>A0A0N4Z3T2_PARTI</name>